<proteinExistence type="predicted"/>
<keyword evidence="1" id="KW-0472">Membrane</keyword>
<evidence type="ECO:0000256" key="1">
    <source>
        <dbReference type="SAM" id="Phobius"/>
    </source>
</evidence>
<keyword evidence="3" id="KW-1185">Reference proteome</keyword>
<evidence type="ECO:0000313" key="3">
    <source>
        <dbReference type="Proteomes" id="UP000199481"/>
    </source>
</evidence>
<feature type="transmembrane region" description="Helical" evidence="1">
    <location>
        <begin position="69"/>
        <end position="88"/>
    </location>
</feature>
<dbReference type="EMBL" id="FNJW01000003">
    <property type="protein sequence ID" value="SDQ02616.1"/>
    <property type="molecule type" value="Genomic_DNA"/>
</dbReference>
<evidence type="ECO:0000313" key="2">
    <source>
        <dbReference type="EMBL" id="SDQ02616.1"/>
    </source>
</evidence>
<dbReference type="OrthoDB" id="2063080at2"/>
<organism evidence="2 3">
    <name type="scientific">Carnobacterium viridans</name>
    <dbReference type="NCBI Taxonomy" id="174587"/>
    <lineage>
        <taxon>Bacteria</taxon>
        <taxon>Bacillati</taxon>
        <taxon>Bacillota</taxon>
        <taxon>Bacilli</taxon>
        <taxon>Lactobacillales</taxon>
        <taxon>Carnobacteriaceae</taxon>
        <taxon>Carnobacterium</taxon>
    </lineage>
</organism>
<sequence length="96" mass="10510">MDNIKLNNDKTHTMAFLSYSLAAVFGCTGLYKLWVYTPMEEDIYGDMIGGANAIVGGDAYNYIINGTHAVAYMLLSLIFVIVGSVIVLNNNSKTTY</sequence>
<gene>
    <name evidence="2" type="ORF">SAMN04487752_0131</name>
</gene>
<dbReference type="AlphaFoldDB" id="A0A1H0XJ50"/>
<dbReference type="PROSITE" id="PS51257">
    <property type="entry name" value="PROKAR_LIPOPROTEIN"/>
    <property type="match status" value="1"/>
</dbReference>
<keyword evidence="1" id="KW-1133">Transmembrane helix</keyword>
<name>A0A1H0XJ50_9LACT</name>
<protein>
    <submittedName>
        <fullName evidence="2">Uncharacterized protein</fullName>
    </submittedName>
</protein>
<keyword evidence="1" id="KW-0812">Transmembrane</keyword>
<feature type="transmembrane region" description="Helical" evidence="1">
    <location>
        <begin position="12"/>
        <end position="34"/>
    </location>
</feature>
<dbReference type="RefSeq" id="WP_089974385.1">
    <property type="nucleotide sequence ID" value="NZ_CP084918.1"/>
</dbReference>
<dbReference type="Proteomes" id="UP000199481">
    <property type="component" value="Unassembled WGS sequence"/>
</dbReference>
<accession>A0A1H0XJ50</accession>
<reference evidence="3" key="1">
    <citation type="submission" date="2016-10" db="EMBL/GenBank/DDBJ databases">
        <authorList>
            <person name="Varghese N."/>
            <person name="Submissions S."/>
        </authorList>
    </citation>
    <scope>NUCLEOTIDE SEQUENCE [LARGE SCALE GENOMIC DNA]</scope>
    <source>
        <strain evidence="3">MPL-11</strain>
    </source>
</reference>